<dbReference type="Proteomes" id="UP001139450">
    <property type="component" value="Unassembled WGS sequence"/>
</dbReference>
<evidence type="ECO:0000313" key="3">
    <source>
        <dbReference type="EMBL" id="MCJ8208121.1"/>
    </source>
</evidence>
<feature type="region of interest" description="Disordered" evidence="1">
    <location>
        <begin position="197"/>
        <end position="220"/>
    </location>
</feature>
<evidence type="ECO:0008006" key="5">
    <source>
        <dbReference type="Google" id="ProtNLM"/>
    </source>
</evidence>
<feature type="chain" id="PRO_5040856170" description="Lipoprotein" evidence="2">
    <location>
        <begin position="19"/>
        <end position="521"/>
    </location>
</feature>
<feature type="compositionally biased region" description="Low complexity" evidence="1">
    <location>
        <begin position="197"/>
        <end position="214"/>
    </location>
</feature>
<reference evidence="3" key="1">
    <citation type="submission" date="2022-04" db="EMBL/GenBank/DDBJ databases">
        <title>Mucilaginibacter sp. RS28 isolated from freshwater.</title>
        <authorList>
            <person name="Ko S.-R."/>
        </authorList>
    </citation>
    <scope>NUCLEOTIDE SEQUENCE</scope>
    <source>
        <strain evidence="3">RS28</strain>
    </source>
</reference>
<evidence type="ECO:0000256" key="1">
    <source>
        <dbReference type="SAM" id="MobiDB-lite"/>
    </source>
</evidence>
<organism evidence="3 4">
    <name type="scientific">Mucilaginibacter straminoryzae</name>
    <dbReference type="NCBI Taxonomy" id="2932774"/>
    <lineage>
        <taxon>Bacteria</taxon>
        <taxon>Pseudomonadati</taxon>
        <taxon>Bacteroidota</taxon>
        <taxon>Sphingobacteriia</taxon>
        <taxon>Sphingobacteriales</taxon>
        <taxon>Sphingobacteriaceae</taxon>
        <taxon>Mucilaginibacter</taxon>
    </lineage>
</organism>
<evidence type="ECO:0000313" key="4">
    <source>
        <dbReference type="Proteomes" id="UP001139450"/>
    </source>
</evidence>
<evidence type="ECO:0000256" key="2">
    <source>
        <dbReference type="SAM" id="SignalP"/>
    </source>
</evidence>
<sequence>MKKSYFIPVLAGCVLLYASCAKPVITNLEKGTYTYKNAGVGDSYLDVSVGIIPMENKAADPEKPKTFFDLRDSLPHLYLKLMAAKTTTADELIATLNKPLSTVEKPSDAKKPSDYTFYKVTFSFANLKKYYNSENYMHPNTRLEFLTTKLKIPDNSPVTIYTIDKLQNEFDDIDFGSLSRDQTVSLNAKLAVDGSLGSSYENTNGNSSTNSSDNEATKGKSVYDADGKVIGTVSKTGKFISTTGNNNSSTTNASAKADASLEANYANTTAIKEAVAVKLKRLKTGFNFSDRSLVVAQRGRPSGDISDNIYVTTTLKISNSSNVASWNVYSIDKLFDDSNKPNNASKLLVTSRNVNFCPCNIATDIDLTTSYEGAIRAVNNSVAHPGTNALEYDDKVTYYKIQSDTAAPKTLKIPKELYCKKAYKFTAKDASNNSYVLFIASPVPEELDVFVDDNPKLLLQWLLENVSNPQAAKLISPKFRIYFQDLHNPENKIFLVKDALSPAEINAIKTLAGVKAEERPI</sequence>
<keyword evidence="2" id="KW-0732">Signal</keyword>
<accession>A0A9X1WZQ4</accession>
<proteinExistence type="predicted"/>
<protein>
    <recommendedName>
        <fullName evidence="5">Lipoprotein</fullName>
    </recommendedName>
</protein>
<dbReference type="EMBL" id="JALJEJ010000001">
    <property type="protein sequence ID" value="MCJ8208121.1"/>
    <property type="molecule type" value="Genomic_DNA"/>
</dbReference>
<gene>
    <name evidence="3" type="ORF">MUY27_00280</name>
</gene>
<comment type="caution">
    <text evidence="3">The sequence shown here is derived from an EMBL/GenBank/DDBJ whole genome shotgun (WGS) entry which is preliminary data.</text>
</comment>
<dbReference type="AlphaFoldDB" id="A0A9X1WZQ4"/>
<feature type="signal peptide" evidence="2">
    <location>
        <begin position="1"/>
        <end position="18"/>
    </location>
</feature>
<name>A0A9X1WZQ4_9SPHI</name>
<dbReference type="RefSeq" id="WP_245127959.1">
    <property type="nucleotide sequence ID" value="NZ_JALJEJ010000001.1"/>
</dbReference>
<keyword evidence="4" id="KW-1185">Reference proteome</keyword>